<proteinExistence type="predicted"/>
<evidence type="ECO:0008006" key="4">
    <source>
        <dbReference type="Google" id="ProtNLM"/>
    </source>
</evidence>
<dbReference type="SUPFAM" id="SSF53335">
    <property type="entry name" value="S-adenosyl-L-methionine-dependent methyltransferases"/>
    <property type="match status" value="1"/>
</dbReference>
<protein>
    <recommendedName>
        <fullName evidence="4">Spermidine synthase</fullName>
    </recommendedName>
</protein>
<name>A0A7M1SYU5_9MICO</name>
<sequence>MVTASELVAARHSPRGEVALLRRGQTLELRVNGVFVMDTAETSTERALADAALAQAPRASSVLVGGLGLGFTTAEVLTDPRVEHVRVAELEPAVVDWMAQGYVPHGPQLLADDRVEVAVADLADVVTHTPSHTVDVALLDVDNGPGYLVHERNATLYRESFLAQVRRVLRPGGVVVVWAANRAAELRQALTSVFGQAQETPLPVRLQGREEHYWLYSAPLPEVP</sequence>
<accession>A0A7M1SYU5</accession>
<dbReference type="AlphaFoldDB" id="A0A7M1SYU5"/>
<evidence type="ECO:0000256" key="1">
    <source>
        <dbReference type="ARBA" id="ARBA00023115"/>
    </source>
</evidence>
<dbReference type="GO" id="GO:0006596">
    <property type="term" value="P:polyamine biosynthetic process"/>
    <property type="evidence" value="ECO:0007669"/>
    <property type="project" value="UniProtKB-KW"/>
</dbReference>
<reference evidence="2 3" key="1">
    <citation type="submission" date="2020-10" db="EMBL/GenBank/DDBJ databases">
        <title>Haloactinobacterium sp. RN3S43, a bacterium isolated from saline soil.</title>
        <authorList>
            <person name="Sun J.-Q."/>
        </authorList>
    </citation>
    <scope>NUCLEOTIDE SEQUENCE [LARGE SCALE GENOMIC DNA]</scope>
    <source>
        <strain evidence="2 3">RN3S43</strain>
    </source>
</reference>
<keyword evidence="3" id="KW-1185">Reference proteome</keyword>
<keyword evidence="1" id="KW-0620">Polyamine biosynthesis</keyword>
<dbReference type="EMBL" id="CP063169">
    <property type="protein sequence ID" value="QOR72671.1"/>
    <property type="molecule type" value="Genomic_DNA"/>
</dbReference>
<dbReference type="Pfam" id="PF01564">
    <property type="entry name" value="Spermine_synth"/>
    <property type="match status" value="1"/>
</dbReference>
<gene>
    <name evidence="2" type="ORF">IM660_08640</name>
</gene>
<dbReference type="PANTHER" id="PTHR43317">
    <property type="entry name" value="THERMOSPERMINE SYNTHASE ACAULIS5"/>
    <property type="match status" value="1"/>
</dbReference>
<dbReference type="Proteomes" id="UP000593758">
    <property type="component" value="Chromosome"/>
</dbReference>
<evidence type="ECO:0000313" key="2">
    <source>
        <dbReference type="EMBL" id="QOR72671.1"/>
    </source>
</evidence>
<dbReference type="PANTHER" id="PTHR43317:SF3">
    <property type="entry name" value="BLR2883 PROTEIN"/>
    <property type="match status" value="1"/>
</dbReference>
<dbReference type="Gene3D" id="3.40.50.150">
    <property type="entry name" value="Vaccinia Virus protein VP39"/>
    <property type="match status" value="1"/>
</dbReference>
<evidence type="ECO:0000313" key="3">
    <source>
        <dbReference type="Proteomes" id="UP000593758"/>
    </source>
</evidence>
<organism evidence="2 3">
    <name type="scientific">Ruania alkalisoli</name>
    <dbReference type="NCBI Taxonomy" id="2779775"/>
    <lineage>
        <taxon>Bacteria</taxon>
        <taxon>Bacillati</taxon>
        <taxon>Actinomycetota</taxon>
        <taxon>Actinomycetes</taxon>
        <taxon>Micrococcales</taxon>
        <taxon>Ruaniaceae</taxon>
        <taxon>Ruania</taxon>
    </lineage>
</organism>
<dbReference type="CDD" id="cd02440">
    <property type="entry name" value="AdoMet_MTases"/>
    <property type="match status" value="1"/>
</dbReference>
<dbReference type="KEGG" id="halt:IM660_08640"/>
<dbReference type="InterPro" id="IPR029063">
    <property type="entry name" value="SAM-dependent_MTases_sf"/>
</dbReference>